<dbReference type="Pfam" id="PF01593">
    <property type="entry name" value="Amino_oxidase"/>
    <property type="match status" value="1"/>
</dbReference>
<gene>
    <name evidence="2" type="ORF">BKA08_003215</name>
</gene>
<dbReference type="PANTHER" id="PTHR16128">
    <property type="entry name" value="FAD/NAD(P)-BINDING OXIDOREDUCTASE FAMILY PROTEIN"/>
    <property type="match status" value="1"/>
</dbReference>
<comment type="caution">
    <text evidence="2">The sequence shown here is derived from an EMBL/GenBank/DDBJ whole genome shotgun (WGS) entry which is preliminary data.</text>
</comment>
<evidence type="ECO:0000313" key="3">
    <source>
        <dbReference type="Proteomes" id="UP000516957"/>
    </source>
</evidence>
<dbReference type="AlphaFoldDB" id="A0A7Y9F3J0"/>
<keyword evidence="3" id="KW-1185">Reference proteome</keyword>
<dbReference type="Gene3D" id="3.90.660.10">
    <property type="match status" value="1"/>
</dbReference>
<evidence type="ECO:0000313" key="2">
    <source>
        <dbReference type="EMBL" id="NYD58977.1"/>
    </source>
</evidence>
<evidence type="ECO:0000259" key="1">
    <source>
        <dbReference type="Pfam" id="PF01593"/>
    </source>
</evidence>
<sequence length="328" mass="34610">MTGRVAQQQVVVVGAGISGVACARELHEAGVAVRLLDRGRRLGGRMASRRFEGRPADIGASYLTVEDDDFAAVVEGWRERGLAQPWTDTFGVLAPGEEPEVTSGPLRWGTPGGIRSLVESLAEGLDVVPGREVARAGRSATGGLEVDGEPAAAVVLAMPDPQAARLLDPGAHADVHAALDVDFEPVLALTATYAARCWRDLPHGAFVNDDPDLSWIADDGRRRGDDAPVLVAHSTPRLAARHLDDPAGAGPALVAALGRLVGAGQEPGHAHVHRWSMARPTRGREHATYLLGEDLLGVCGDAWSARPRVEGAWLSGRDLGRALVRRLG</sequence>
<protein>
    <recommendedName>
        <fullName evidence="1">Amine oxidase domain-containing protein</fullName>
    </recommendedName>
</protein>
<dbReference type="Pfam" id="PF13450">
    <property type="entry name" value="NAD_binding_8"/>
    <property type="match status" value="1"/>
</dbReference>
<dbReference type="GO" id="GO:0016491">
    <property type="term" value="F:oxidoreductase activity"/>
    <property type="evidence" value="ECO:0007669"/>
    <property type="project" value="InterPro"/>
</dbReference>
<dbReference type="SUPFAM" id="SSF51905">
    <property type="entry name" value="FAD/NAD(P)-binding domain"/>
    <property type="match status" value="1"/>
</dbReference>
<dbReference type="PROSITE" id="PS51257">
    <property type="entry name" value="PROKAR_LIPOPROTEIN"/>
    <property type="match status" value="1"/>
</dbReference>
<dbReference type="RefSeq" id="WP_179616502.1">
    <property type="nucleotide sequence ID" value="NZ_CP059163.1"/>
</dbReference>
<dbReference type="InterPro" id="IPR002937">
    <property type="entry name" value="Amino_oxidase"/>
</dbReference>
<name>A0A7Y9F3J0_9ACTN</name>
<feature type="domain" description="Amine oxidase" evidence="1">
    <location>
        <begin position="107"/>
        <end position="317"/>
    </location>
</feature>
<dbReference type="Gene3D" id="3.50.50.60">
    <property type="entry name" value="FAD/NAD(P)-binding domain"/>
    <property type="match status" value="1"/>
</dbReference>
<dbReference type="PANTHER" id="PTHR16128:SF5">
    <property type="entry name" value="FAD_NAD(P)-BINDING OXIDOREDUCTASE FAMILY PROTEIN"/>
    <property type="match status" value="1"/>
</dbReference>
<organism evidence="2 3">
    <name type="scientific">Nocardioides marinisabuli</name>
    <dbReference type="NCBI Taxonomy" id="419476"/>
    <lineage>
        <taxon>Bacteria</taxon>
        <taxon>Bacillati</taxon>
        <taxon>Actinomycetota</taxon>
        <taxon>Actinomycetes</taxon>
        <taxon>Propionibacteriales</taxon>
        <taxon>Nocardioidaceae</taxon>
        <taxon>Nocardioides</taxon>
    </lineage>
</organism>
<dbReference type="Proteomes" id="UP000516957">
    <property type="component" value="Unassembled WGS sequence"/>
</dbReference>
<dbReference type="EMBL" id="JACCBE010000001">
    <property type="protein sequence ID" value="NYD58977.1"/>
    <property type="molecule type" value="Genomic_DNA"/>
</dbReference>
<proteinExistence type="predicted"/>
<reference evidence="2 3" key="1">
    <citation type="submission" date="2020-07" db="EMBL/GenBank/DDBJ databases">
        <title>Sequencing the genomes of 1000 actinobacteria strains.</title>
        <authorList>
            <person name="Klenk H.-P."/>
        </authorList>
    </citation>
    <scope>NUCLEOTIDE SEQUENCE [LARGE SCALE GENOMIC DNA]</scope>
    <source>
        <strain evidence="2 3">DSM 18965</strain>
    </source>
</reference>
<accession>A0A7Y9F3J0</accession>
<dbReference type="InterPro" id="IPR036188">
    <property type="entry name" value="FAD/NAD-bd_sf"/>
</dbReference>